<reference evidence="1" key="1">
    <citation type="submission" date="2022-10" db="EMBL/GenBank/DDBJ databases">
        <title>Complete Genome of Trichothecium roseum strain YXFP-22015, a Plant Pathogen Isolated from Citrus.</title>
        <authorList>
            <person name="Wang Y."/>
            <person name="Zhu L."/>
        </authorList>
    </citation>
    <scope>NUCLEOTIDE SEQUENCE</scope>
    <source>
        <strain evidence="1">YXFP-22015</strain>
    </source>
</reference>
<name>A0ACC0UZD1_9HYPO</name>
<evidence type="ECO:0000313" key="2">
    <source>
        <dbReference type="Proteomes" id="UP001163324"/>
    </source>
</evidence>
<dbReference type="Proteomes" id="UP001163324">
    <property type="component" value="Chromosome 5"/>
</dbReference>
<accession>A0ACC0UZD1</accession>
<protein>
    <submittedName>
        <fullName evidence="1">Uncharacterized protein</fullName>
    </submittedName>
</protein>
<proteinExistence type="predicted"/>
<keyword evidence="2" id="KW-1185">Reference proteome</keyword>
<organism evidence="1 2">
    <name type="scientific">Trichothecium roseum</name>
    <dbReference type="NCBI Taxonomy" id="47278"/>
    <lineage>
        <taxon>Eukaryota</taxon>
        <taxon>Fungi</taxon>
        <taxon>Dikarya</taxon>
        <taxon>Ascomycota</taxon>
        <taxon>Pezizomycotina</taxon>
        <taxon>Sordariomycetes</taxon>
        <taxon>Hypocreomycetidae</taxon>
        <taxon>Hypocreales</taxon>
        <taxon>Hypocreales incertae sedis</taxon>
        <taxon>Trichothecium</taxon>
    </lineage>
</organism>
<sequence length="333" mass="35171">MVNKLGSILGLAGSALAASRTSAPDGCITVSASGGDFSTVQSAVDSLSTSDSAAQCIFLDAGTYNEQVLVSSRAAQLTIYGYTTDDQTYAANGATITESKSQADGLSNDETATLRVKADGFRLYNVNVVNGYGEGSQAVAVSAYADSGYYGSSLEGFQDTLLSHQGNQVYVGNQIVGATDFIFGQQARSWFERNDIRVVAKSIGYITANGRESDDDSGSYYAFNNCDVSGVAGQSVPDGAYYLGRPWRDYSRVVFQSTSMSAVVNPAGWRAWSSNDAPPDTVFYAEYANSGDGYVPDSRPSSVTILNSAVTVEEVLGSGYAGEAYFDQEYFSG</sequence>
<dbReference type="EMBL" id="CM047944">
    <property type="protein sequence ID" value="KAI9899466.1"/>
    <property type="molecule type" value="Genomic_DNA"/>
</dbReference>
<comment type="caution">
    <text evidence="1">The sequence shown here is derived from an EMBL/GenBank/DDBJ whole genome shotgun (WGS) entry which is preliminary data.</text>
</comment>
<evidence type="ECO:0000313" key="1">
    <source>
        <dbReference type="EMBL" id="KAI9899466.1"/>
    </source>
</evidence>
<gene>
    <name evidence="1" type="ORF">N3K66_005927</name>
</gene>